<gene>
    <name evidence="1" type="ORF">GCM10009682_54340</name>
</gene>
<accession>A0ABP4YRC4</accession>
<name>A0ABP4YRC4_9ACTN</name>
<keyword evidence="2" id="KW-1185">Reference proteome</keyword>
<protein>
    <submittedName>
        <fullName evidence="1">Uncharacterized protein</fullName>
    </submittedName>
</protein>
<evidence type="ECO:0000313" key="2">
    <source>
        <dbReference type="Proteomes" id="UP001500218"/>
    </source>
</evidence>
<dbReference type="EMBL" id="BAAALT010000247">
    <property type="protein sequence ID" value="GAA1828378.1"/>
    <property type="molecule type" value="Genomic_DNA"/>
</dbReference>
<comment type="caution">
    <text evidence="1">The sequence shown here is derived from an EMBL/GenBank/DDBJ whole genome shotgun (WGS) entry which is preliminary data.</text>
</comment>
<organism evidence="1 2">
    <name type="scientific">Luedemannella flava</name>
    <dbReference type="NCBI Taxonomy" id="349316"/>
    <lineage>
        <taxon>Bacteria</taxon>
        <taxon>Bacillati</taxon>
        <taxon>Actinomycetota</taxon>
        <taxon>Actinomycetes</taxon>
        <taxon>Micromonosporales</taxon>
        <taxon>Micromonosporaceae</taxon>
        <taxon>Luedemannella</taxon>
    </lineage>
</organism>
<reference evidence="2" key="1">
    <citation type="journal article" date="2019" name="Int. J. Syst. Evol. Microbiol.">
        <title>The Global Catalogue of Microorganisms (GCM) 10K type strain sequencing project: providing services to taxonomists for standard genome sequencing and annotation.</title>
        <authorList>
            <consortium name="The Broad Institute Genomics Platform"/>
            <consortium name="The Broad Institute Genome Sequencing Center for Infectious Disease"/>
            <person name="Wu L."/>
            <person name="Ma J."/>
        </authorList>
    </citation>
    <scope>NUCLEOTIDE SEQUENCE [LARGE SCALE GENOMIC DNA]</scope>
    <source>
        <strain evidence="2">JCM 13250</strain>
    </source>
</reference>
<sequence length="66" mass="6830">MHIAYARMGMGPRYQAPSVGLGMSARMVAAVVTGAHATANPGRATDRVDIGRLRTSCPLGGGSVRF</sequence>
<evidence type="ECO:0000313" key="1">
    <source>
        <dbReference type="EMBL" id="GAA1828378.1"/>
    </source>
</evidence>
<proteinExistence type="predicted"/>
<dbReference type="Proteomes" id="UP001500218">
    <property type="component" value="Unassembled WGS sequence"/>
</dbReference>